<sequence length="168" mass="19095">MSNMNIKKFTDFVDVVYSLVCNLKIPVCICVFLVQHLKIYASSMSRCNVVNILSSACVVVFFVAAALALSLVCIRVHLQDVPDLPHTMTKRQIKKDTRIWMQSSKLHLFFKNFLKRSKENAVKNKREIEDKYCLRGAEWGVGDCSLAAASKEEKEAFLKAFEKRNAGN</sequence>
<evidence type="ECO:0000313" key="1">
    <source>
        <dbReference type="EMBL" id="KAJ7564389.1"/>
    </source>
</evidence>
<evidence type="ECO:0000313" key="2">
    <source>
        <dbReference type="Proteomes" id="UP001162992"/>
    </source>
</evidence>
<protein>
    <submittedName>
        <fullName evidence="1">Uncharacterized protein</fullName>
    </submittedName>
</protein>
<comment type="caution">
    <text evidence="1">The sequence shown here is derived from an EMBL/GenBank/DDBJ whole genome shotgun (WGS) entry which is preliminary data.</text>
</comment>
<keyword evidence="2" id="KW-1185">Reference proteome</keyword>
<organism evidence="1 2">
    <name type="scientific">Diphasiastrum complanatum</name>
    <name type="common">Issler's clubmoss</name>
    <name type="synonym">Lycopodium complanatum</name>
    <dbReference type="NCBI Taxonomy" id="34168"/>
    <lineage>
        <taxon>Eukaryota</taxon>
        <taxon>Viridiplantae</taxon>
        <taxon>Streptophyta</taxon>
        <taxon>Embryophyta</taxon>
        <taxon>Tracheophyta</taxon>
        <taxon>Lycopodiopsida</taxon>
        <taxon>Lycopodiales</taxon>
        <taxon>Lycopodiaceae</taxon>
        <taxon>Lycopodioideae</taxon>
        <taxon>Diphasiastrum</taxon>
    </lineage>
</organism>
<accession>A0ACC2ED02</accession>
<proteinExistence type="predicted"/>
<dbReference type="EMBL" id="CM055093">
    <property type="protein sequence ID" value="KAJ7564389.1"/>
    <property type="molecule type" value="Genomic_DNA"/>
</dbReference>
<gene>
    <name evidence="1" type="ORF">O6H91_02G015200</name>
</gene>
<reference evidence="2" key="1">
    <citation type="journal article" date="2024" name="Proc. Natl. Acad. Sci. U.S.A.">
        <title>Extraordinary preservation of gene collinearity over three hundred million years revealed in homosporous lycophytes.</title>
        <authorList>
            <person name="Li C."/>
            <person name="Wickell D."/>
            <person name="Kuo L.Y."/>
            <person name="Chen X."/>
            <person name="Nie B."/>
            <person name="Liao X."/>
            <person name="Peng D."/>
            <person name="Ji J."/>
            <person name="Jenkins J."/>
            <person name="Williams M."/>
            <person name="Shu S."/>
            <person name="Plott C."/>
            <person name="Barry K."/>
            <person name="Rajasekar S."/>
            <person name="Grimwood J."/>
            <person name="Han X."/>
            <person name="Sun S."/>
            <person name="Hou Z."/>
            <person name="He W."/>
            <person name="Dai G."/>
            <person name="Sun C."/>
            <person name="Schmutz J."/>
            <person name="Leebens-Mack J.H."/>
            <person name="Li F.W."/>
            <person name="Wang L."/>
        </authorList>
    </citation>
    <scope>NUCLEOTIDE SEQUENCE [LARGE SCALE GENOMIC DNA]</scope>
    <source>
        <strain evidence="2">cv. PW_Plant_1</strain>
    </source>
</reference>
<name>A0ACC2ED02_DIPCM</name>
<dbReference type="Proteomes" id="UP001162992">
    <property type="component" value="Chromosome 2"/>
</dbReference>